<evidence type="ECO:0000256" key="1">
    <source>
        <dbReference type="ARBA" id="ARBA00004606"/>
    </source>
</evidence>
<dbReference type="PANTHER" id="PTHR15896:SF10">
    <property type="entry name" value="CHROMOSOME UNDETERMINED SCAFFOLD_98, WHOLE GENOME SHOTGUN SEQUENCE"/>
    <property type="match status" value="1"/>
</dbReference>
<proteinExistence type="inferred from homology"/>
<evidence type="ECO:0000256" key="8">
    <source>
        <dbReference type="SAM" id="Coils"/>
    </source>
</evidence>
<gene>
    <name evidence="11" type="ORF">O3P69_001814</name>
</gene>
<keyword evidence="7 10" id="KW-0472">Membrane</keyword>
<feature type="compositionally biased region" description="Basic and acidic residues" evidence="9">
    <location>
        <begin position="428"/>
        <end position="441"/>
    </location>
</feature>
<keyword evidence="3 10" id="KW-0812">Transmembrane</keyword>
<comment type="subcellular location">
    <subcellularLocation>
        <location evidence="1">Membrane</location>
        <topology evidence="1">Single-pass type II membrane protein</topology>
    </subcellularLocation>
</comment>
<reference evidence="11 12" key="1">
    <citation type="submission" date="2023-03" db="EMBL/GenBank/DDBJ databases">
        <title>High-quality genome of Scylla paramamosain provides insights in environmental adaptation.</title>
        <authorList>
            <person name="Zhang L."/>
        </authorList>
    </citation>
    <scope>NUCLEOTIDE SEQUENCE [LARGE SCALE GENOMIC DNA]</scope>
    <source>
        <strain evidence="11">LZ_2023a</strain>
        <tissue evidence="11">Muscle</tissue>
    </source>
</reference>
<evidence type="ECO:0000256" key="9">
    <source>
        <dbReference type="SAM" id="MobiDB-lite"/>
    </source>
</evidence>
<accession>A0AAW0V0K2</accession>
<evidence type="ECO:0000256" key="2">
    <source>
        <dbReference type="ARBA" id="ARBA00007474"/>
    </source>
</evidence>
<dbReference type="AlphaFoldDB" id="A0AAW0V0K2"/>
<feature type="region of interest" description="Disordered" evidence="9">
    <location>
        <begin position="412"/>
        <end position="521"/>
    </location>
</feature>
<evidence type="ECO:0000256" key="4">
    <source>
        <dbReference type="ARBA" id="ARBA00022968"/>
    </source>
</evidence>
<protein>
    <recommendedName>
        <fullName evidence="13">Golgi membrane protein 2</fullName>
    </recommendedName>
</protein>
<feature type="transmembrane region" description="Helical" evidence="10">
    <location>
        <begin position="12"/>
        <end position="31"/>
    </location>
</feature>
<feature type="compositionally biased region" description="Basic and acidic residues" evidence="9">
    <location>
        <begin position="466"/>
        <end position="486"/>
    </location>
</feature>
<dbReference type="GO" id="GO:0016020">
    <property type="term" value="C:membrane"/>
    <property type="evidence" value="ECO:0007669"/>
    <property type="project" value="UniProtKB-SubCell"/>
</dbReference>
<evidence type="ECO:0008006" key="13">
    <source>
        <dbReference type="Google" id="ProtNLM"/>
    </source>
</evidence>
<evidence type="ECO:0000256" key="6">
    <source>
        <dbReference type="ARBA" id="ARBA00023054"/>
    </source>
</evidence>
<dbReference type="Proteomes" id="UP001487740">
    <property type="component" value="Unassembled WGS sequence"/>
</dbReference>
<name>A0AAW0V0K2_SCYPA</name>
<dbReference type="PRINTS" id="PR02084">
    <property type="entry name" value="GOLM1CASC4"/>
</dbReference>
<sequence length="565" mass="61838">MIRRGGGRAPPVILIGLLVVLVILGFNYWLLSSQNADLQQELEKLQAEVKISAVKQDQSEKKNAALQETVHEMDEIADKLKKRVQEEEDAIKTRDQDGQKKDYEITSLKNKIVVLQEQINTVKQQVEEQEVELAKARETNTRLVTERDAAVEAVGEKDTQINALKIQLEQEKTVKGTLQYSISDLKKKVTQTFGDLSECQDKVAELEGKNKGHEEQNQKVQEELAAHQREQAAVVVPEAVPGAMNIPGIDKKEAYFGPGQLGYVPRAAVRTLDKGLQGINFHRGLPILPRDPPGAPRPKPRFSVGAGGQNAPPGGQGVVPQPPAAEVKAAPVAELQKPLIQPAVGQYLHPIAGHQHYQALAKPRYALPQEMRFLPHPRLDPIAGPGVVERPAAPVDANNQALAPPANVVQQDPHNEVLAPPPAQGQEQKVDDLSRSKRDNLDAAVDDENAAAAVNDLTYDQDEEGNDVRQRQRRQDRGDGGGREGEGGGGGGGGGVGVRAREEDVEEEEEEEEEEEGALMLPRVYQQENLVGPHHRHLGDALPVGFVKLDDLPPNPHEHRQIRLG</sequence>
<feature type="compositionally biased region" description="Acidic residues" evidence="9">
    <location>
        <begin position="503"/>
        <end position="517"/>
    </location>
</feature>
<evidence type="ECO:0000256" key="5">
    <source>
        <dbReference type="ARBA" id="ARBA00022989"/>
    </source>
</evidence>
<evidence type="ECO:0000256" key="3">
    <source>
        <dbReference type="ARBA" id="ARBA00022692"/>
    </source>
</evidence>
<keyword evidence="12" id="KW-1185">Reference proteome</keyword>
<dbReference type="PANTHER" id="PTHR15896">
    <property type="entry name" value="GOLGI PHOSPHOPROTEIN 2/GP73-RELATED"/>
    <property type="match status" value="1"/>
</dbReference>
<dbReference type="EMBL" id="JARAKH010000003">
    <property type="protein sequence ID" value="KAK8405485.1"/>
    <property type="molecule type" value="Genomic_DNA"/>
</dbReference>
<organism evidence="11 12">
    <name type="scientific">Scylla paramamosain</name>
    <name type="common">Mud crab</name>
    <dbReference type="NCBI Taxonomy" id="85552"/>
    <lineage>
        <taxon>Eukaryota</taxon>
        <taxon>Metazoa</taxon>
        <taxon>Ecdysozoa</taxon>
        <taxon>Arthropoda</taxon>
        <taxon>Crustacea</taxon>
        <taxon>Multicrustacea</taxon>
        <taxon>Malacostraca</taxon>
        <taxon>Eumalacostraca</taxon>
        <taxon>Eucarida</taxon>
        <taxon>Decapoda</taxon>
        <taxon>Pleocyemata</taxon>
        <taxon>Brachyura</taxon>
        <taxon>Eubrachyura</taxon>
        <taxon>Portunoidea</taxon>
        <taxon>Portunidae</taxon>
        <taxon>Portuninae</taxon>
        <taxon>Scylla</taxon>
    </lineage>
</organism>
<keyword evidence="6 8" id="KW-0175">Coiled coil</keyword>
<feature type="region of interest" description="Disordered" evidence="9">
    <location>
        <begin position="283"/>
        <end position="322"/>
    </location>
</feature>
<keyword evidence="5 10" id="KW-1133">Transmembrane helix</keyword>
<comment type="caution">
    <text evidence="11">The sequence shown here is derived from an EMBL/GenBank/DDBJ whole genome shotgun (WGS) entry which is preliminary data.</text>
</comment>
<dbReference type="InterPro" id="IPR026139">
    <property type="entry name" value="GOLM1/CASC4"/>
</dbReference>
<dbReference type="Gene3D" id="1.10.287.1490">
    <property type="match status" value="1"/>
</dbReference>
<keyword evidence="4" id="KW-0735">Signal-anchor</keyword>
<evidence type="ECO:0000313" key="12">
    <source>
        <dbReference type="Proteomes" id="UP001487740"/>
    </source>
</evidence>
<feature type="compositionally biased region" description="Gly residues" evidence="9">
    <location>
        <begin position="487"/>
        <end position="497"/>
    </location>
</feature>
<comment type="similarity">
    <text evidence="2">Belongs to the GOLM family.</text>
</comment>
<evidence type="ECO:0000256" key="10">
    <source>
        <dbReference type="SAM" id="Phobius"/>
    </source>
</evidence>
<evidence type="ECO:0000256" key="7">
    <source>
        <dbReference type="ARBA" id="ARBA00023136"/>
    </source>
</evidence>
<evidence type="ECO:0000313" key="11">
    <source>
        <dbReference type="EMBL" id="KAK8405485.1"/>
    </source>
</evidence>
<feature type="coiled-coil region" evidence="8">
    <location>
        <begin position="28"/>
        <end position="146"/>
    </location>
</feature>
<feature type="coiled-coil region" evidence="8">
    <location>
        <begin position="196"/>
        <end position="230"/>
    </location>
</feature>